<evidence type="ECO:0000259" key="4">
    <source>
        <dbReference type="PROSITE" id="PS00498"/>
    </source>
</evidence>
<dbReference type="Gene3D" id="1.10.1280.10">
    <property type="entry name" value="Di-copper center containing domain from catechol oxidase"/>
    <property type="match status" value="1"/>
</dbReference>
<keyword evidence="2" id="KW-0186">Copper</keyword>
<evidence type="ECO:0000313" key="6">
    <source>
        <dbReference type="WBParaSite" id="ACRNAN_Path_1388.g5429.t1"/>
    </source>
</evidence>
<dbReference type="PROSITE" id="PS00498">
    <property type="entry name" value="TYROSINASE_2"/>
    <property type="match status" value="1"/>
</dbReference>
<proteinExistence type="predicted"/>
<protein>
    <submittedName>
        <fullName evidence="6">Tyrosinase copper-binding domain-containing protein</fullName>
    </submittedName>
</protein>
<feature type="domain" description="Tyrosinase copper-binding" evidence="4">
    <location>
        <begin position="308"/>
        <end position="319"/>
    </location>
</feature>
<keyword evidence="5" id="KW-1185">Reference proteome</keyword>
<dbReference type="GO" id="GO:0046872">
    <property type="term" value="F:metal ion binding"/>
    <property type="evidence" value="ECO:0007669"/>
    <property type="project" value="UniProtKB-KW"/>
</dbReference>
<dbReference type="InterPro" id="IPR050316">
    <property type="entry name" value="Tyrosinase/Hemocyanin"/>
</dbReference>
<dbReference type="PRINTS" id="PR00092">
    <property type="entry name" value="TYROSINASE"/>
</dbReference>
<dbReference type="InterPro" id="IPR002227">
    <property type="entry name" value="Tyrosinase_Cu-bd"/>
</dbReference>
<dbReference type="InterPro" id="IPR008922">
    <property type="entry name" value="Di-copper_centre_dom_sf"/>
</dbReference>
<sequence length="412" mass="46899">MPKIPPQENGRNMNMESKGDGNGVDSITPNEPNHIILSGKPPKEWFNKKCGQDPMLLNEDDCGNFTLVKKLLSNYTSESWKCQTLSCLCPYFHGTIDTSETKICILPSGKALTKAIRKEYRMLTDEERKKFHDALKKLMKNGIYDEISAIHLNISRDDSYHNGNKFWNWHTGYLKRLEIELRKIDPDVALPYWDSTLDENLPVSSDSIIWTDDFMGRSDENGIVISGPAAYWTSLNGQMLRRRPVLWGPLVQEGTIKYLLDETQLYKPRNANPKFNCSYQIKELYEQHGTIHHYVGGDLQDLPTATNDPAFFLHHCFVDLIFELWRQQKDPSCHVSIIIDDYIDETFEYAPRPTCSYENPDCGSKYLFCDPSDTGIPSCITKISPGGLCSGIRNSHQACLDGYCNGVICVSN</sequence>
<keyword evidence="1" id="KW-0479">Metal-binding</keyword>
<accession>A0A914C0B7</accession>
<dbReference type="AlphaFoldDB" id="A0A914C0B7"/>
<evidence type="ECO:0000313" key="5">
    <source>
        <dbReference type="Proteomes" id="UP000887540"/>
    </source>
</evidence>
<organism evidence="5 6">
    <name type="scientific">Acrobeloides nanus</name>
    <dbReference type="NCBI Taxonomy" id="290746"/>
    <lineage>
        <taxon>Eukaryota</taxon>
        <taxon>Metazoa</taxon>
        <taxon>Ecdysozoa</taxon>
        <taxon>Nematoda</taxon>
        <taxon>Chromadorea</taxon>
        <taxon>Rhabditida</taxon>
        <taxon>Tylenchina</taxon>
        <taxon>Cephalobomorpha</taxon>
        <taxon>Cephaloboidea</taxon>
        <taxon>Cephalobidae</taxon>
        <taxon>Acrobeloides</taxon>
    </lineage>
</organism>
<dbReference type="GO" id="GO:0016491">
    <property type="term" value="F:oxidoreductase activity"/>
    <property type="evidence" value="ECO:0007669"/>
    <property type="project" value="InterPro"/>
</dbReference>
<dbReference type="Proteomes" id="UP000887540">
    <property type="component" value="Unplaced"/>
</dbReference>
<dbReference type="Pfam" id="PF00264">
    <property type="entry name" value="Tyrosinase"/>
    <property type="match status" value="1"/>
</dbReference>
<reference evidence="6" key="1">
    <citation type="submission" date="2022-11" db="UniProtKB">
        <authorList>
            <consortium name="WormBaseParasite"/>
        </authorList>
    </citation>
    <scope>IDENTIFICATION</scope>
</reference>
<dbReference type="SUPFAM" id="SSF48056">
    <property type="entry name" value="Di-copper centre-containing domain"/>
    <property type="match status" value="1"/>
</dbReference>
<name>A0A914C0B7_9BILA</name>
<dbReference type="PANTHER" id="PTHR11474:SF126">
    <property type="entry name" value="TYROSINASE-LIKE PROTEIN TYR-1-RELATED"/>
    <property type="match status" value="1"/>
</dbReference>
<evidence type="ECO:0000256" key="1">
    <source>
        <dbReference type="ARBA" id="ARBA00022723"/>
    </source>
</evidence>
<evidence type="ECO:0000256" key="3">
    <source>
        <dbReference type="SAM" id="MobiDB-lite"/>
    </source>
</evidence>
<dbReference type="WBParaSite" id="ACRNAN_Path_1388.g5429.t1">
    <property type="protein sequence ID" value="ACRNAN_Path_1388.g5429.t1"/>
    <property type="gene ID" value="ACRNAN_Path_1388.g5429"/>
</dbReference>
<dbReference type="PANTHER" id="PTHR11474">
    <property type="entry name" value="TYROSINASE FAMILY MEMBER"/>
    <property type="match status" value="1"/>
</dbReference>
<feature type="region of interest" description="Disordered" evidence="3">
    <location>
        <begin position="1"/>
        <end position="33"/>
    </location>
</feature>
<evidence type="ECO:0000256" key="2">
    <source>
        <dbReference type="ARBA" id="ARBA00023008"/>
    </source>
</evidence>